<organism evidence="1 2">
    <name type="scientific">Polynucleobacter campilacus</name>
    <dbReference type="NCBI Taxonomy" id="1743163"/>
    <lineage>
        <taxon>Bacteria</taxon>
        <taxon>Pseudomonadati</taxon>
        <taxon>Pseudomonadota</taxon>
        <taxon>Betaproteobacteria</taxon>
        <taxon>Burkholderiales</taxon>
        <taxon>Burkholderiaceae</taxon>
        <taxon>Polynucleobacter</taxon>
    </lineage>
</organism>
<dbReference type="SUPFAM" id="SSF53335">
    <property type="entry name" value="S-adenosyl-L-methionine-dependent methyltransferases"/>
    <property type="match status" value="1"/>
</dbReference>
<dbReference type="InterPro" id="IPR029063">
    <property type="entry name" value="SAM-dependent_MTases_sf"/>
</dbReference>
<name>A0A254PU91_9BURK</name>
<protein>
    <recommendedName>
        <fullName evidence="3">Methyltransferase</fullName>
    </recommendedName>
</protein>
<comment type="caution">
    <text evidence="1">The sequence shown here is derived from an EMBL/GenBank/DDBJ whole genome shotgun (WGS) entry which is preliminary data.</text>
</comment>
<evidence type="ECO:0000313" key="1">
    <source>
        <dbReference type="EMBL" id="OWS70099.1"/>
    </source>
</evidence>
<dbReference type="EMBL" id="NGUP01000003">
    <property type="protein sequence ID" value="OWS70099.1"/>
    <property type="molecule type" value="Genomic_DNA"/>
</dbReference>
<keyword evidence="2" id="KW-1185">Reference proteome</keyword>
<reference evidence="1 2" key="1">
    <citation type="submission" date="2017-05" db="EMBL/GenBank/DDBJ databases">
        <title>Genome of Polynucleobacter sp. MWH-Feld-100.</title>
        <authorList>
            <person name="Hahn M.W."/>
        </authorList>
    </citation>
    <scope>NUCLEOTIDE SEQUENCE [LARGE SCALE GENOMIC DNA]</scope>
    <source>
        <strain evidence="1 2">MWH-Feld-100</strain>
    </source>
</reference>
<dbReference type="AlphaFoldDB" id="A0A254PU91"/>
<dbReference type="Pfam" id="PF13578">
    <property type="entry name" value="Methyltransf_24"/>
    <property type="match status" value="1"/>
</dbReference>
<evidence type="ECO:0008006" key="3">
    <source>
        <dbReference type="Google" id="ProtNLM"/>
    </source>
</evidence>
<dbReference type="RefSeq" id="WP_112218913.1">
    <property type="nucleotide sequence ID" value="NZ_NGUP01000003.1"/>
</dbReference>
<dbReference type="Proteomes" id="UP000197528">
    <property type="component" value="Unassembled WGS sequence"/>
</dbReference>
<accession>A0A254PU91</accession>
<sequence length="205" mass="23077">MLEADKKLIEDNKQTCSWFGSYGIVPHLAEMVDAKTILEIGVAYGYHADFMCTVLPGINYVGVDPYEAGYDPNDIFCQDVQRLFGEMVPQNAMNRLFNVVSSNLLKFEGRAKLIREKSWAAADQFKDGSFGLVYIDGDHTYEGIKKDLNAWYPKVSKGGVICGDDIGWVGVKQAVDEFFVGMNRDYQIISKDGFENMPAFYFIVD</sequence>
<proteinExistence type="predicted"/>
<dbReference type="OrthoDB" id="9816564at2"/>
<evidence type="ECO:0000313" key="2">
    <source>
        <dbReference type="Proteomes" id="UP000197528"/>
    </source>
</evidence>
<gene>
    <name evidence="1" type="ORF">CBI31_07190</name>
</gene>
<dbReference type="Gene3D" id="3.40.50.150">
    <property type="entry name" value="Vaccinia Virus protein VP39"/>
    <property type="match status" value="1"/>
</dbReference>